<dbReference type="CDD" id="cd03316">
    <property type="entry name" value="MR_like"/>
    <property type="match status" value="1"/>
</dbReference>
<dbReference type="InterPro" id="IPR029017">
    <property type="entry name" value="Enolase-like_N"/>
</dbReference>
<dbReference type="InterPro" id="IPR018110">
    <property type="entry name" value="Mandel_Rmase/mucon_lact_enz_CS"/>
</dbReference>
<comment type="caution">
    <text evidence="4">The sequence shown here is derived from an EMBL/GenBank/DDBJ whole genome shotgun (WGS) entry which is preliminary data.</text>
</comment>
<keyword evidence="5" id="KW-1185">Reference proteome</keyword>
<gene>
    <name evidence="4" type="ORF">C479_15237</name>
</gene>
<dbReference type="SFLD" id="SFLDG00179">
    <property type="entry name" value="mandelate_racemase"/>
    <property type="match status" value="1"/>
</dbReference>
<dbReference type="STRING" id="1227490.C479_15237"/>
<dbReference type="SUPFAM" id="SSF54826">
    <property type="entry name" value="Enolase N-terminal domain-like"/>
    <property type="match status" value="1"/>
</dbReference>
<name>M0BBX2_9EURY</name>
<dbReference type="Pfam" id="PF13378">
    <property type="entry name" value="MR_MLE_C"/>
    <property type="match status" value="1"/>
</dbReference>
<evidence type="ECO:0000313" key="4">
    <source>
        <dbReference type="EMBL" id="ELZ07149.1"/>
    </source>
</evidence>
<dbReference type="PATRIC" id="fig|1227490.4.peg.3090"/>
<dbReference type="OrthoDB" id="42605at2157"/>
<dbReference type="PROSITE" id="PS00909">
    <property type="entry name" value="MR_MLE_2"/>
    <property type="match status" value="1"/>
</dbReference>
<feature type="region of interest" description="Disordered" evidence="2">
    <location>
        <begin position="161"/>
        <end position="187"/>
    </location>
</feature>
<dbReference type="InterPro" id="IPR034624">
    <property type="entry name" value="Xylonate_dehydratase_2"/>
</dbReference>
<dbReference type="SFLD" id="SFLDF00564">
    <property type="entry name" value="xylonate_dehydratase_2"/>
    <property type="match status" value="1"/>
</dbReference>
<evidence type="ECO:0000256" key="1">
    <source>
        <dbReference type="ARBA" id="ARBA00023239"/>
    </source>
</evidence>
<dbReference type="PANTHER" id="PTHR48080:SF2">
    <property type="entry name" value="D-GALACTONATE DEHYDRATASE"/>
    <property type="match status" value="1"/>
</dbReference>
<evidence type="ECO:0000256" key="2">
    <source>
        <dbReference type="SAM" id="MobiDB-lite"/>
    </source>
</evidence>
<dbReference type="AlphaFoldDB" id="M0BBX2"/>
<dbReference type="InterPro" id="IPR036849">
    <property type="entry name" value="Enolase-like_C_sf"/>
</dbReference>
<dbReference type="Proteomes" id="UP000011560">
    <property type="component" value="Unassembled WGS sequence"/>
</dbReference>
<dbReference type="InterPro" id="IPR013341">
    <property type="entry name" value="Mandelate_racemase_N_dom"/>
</dbReference>
<dbReference type="GO" id="GO:0009063">
    <property type="term" value="P:amino acid catabolic process"/>
    <property type="evidence" value="ECO:0007669"/>
    <property type="project" value="InterPro"/>
</dbReference>
<dbReference type="GO" id="GO:0050401">
    <property type="term" value="F:xylonate dehydratase activity"/>
    <property type="evidence" value="ECO:0007669"/>
    <property type="project" value="InterPro"/>
</dbReference>
<dbReference type="Gene3D" id="3.20.20.120">
    <property type="entry name" value="Enolase-like C-terminal domain"/>
    <property type="match status" value="1"/>
</dbReference>
<sequence>MGIEYRGLHDPNAEYTMRDLAAESMGIIAKRGGGRDVEITDVQTTMVDGNFPWTLVRVYTDAGIVGTGEAYWGAGAPELIERMAPFLRGENPLDVDRLTEHLLQRMSGEGSIGGVTVTAISGIEVALHDLAGTILEVPAYQLLGGKYRDAVRVYCDCHVEGGEEDGPPTQAATDAQPQPAEPLAQAEEAERVVSELGYDALKFDLDVPSGHEKDRANRHLREAEIEHKRSIVEAVTEAVGHRADVAFDCHWSFTAGSAKRLASALEPYDVWWLEDPVPPENHDVQCDVTRSTTTPIAAGENVYRTHGQRRLLQEGGVDIVAPDLPKVGGMRETVKIANLADLHYVPVAMHNVSSPVATMASAQVGAAIPNTLAVEFHSYELDLWAELVEESVIEEGYIEIPEEPGLGVTLDLDVVSEHMVEGEELFDEA</sequence>
<accession>M0BBX2</accession>
<feature type="domain" description="Mandelate racemase/muconate lactonizing enzyme C-terminal" evidence="3">
    <location>
        <begin position="182"/>
        <end position="295"/>
    </location>
</feature>
<dbReference type="InterPro" id="IPR013342">
    <property type="entry name" value="Mandelate_racemase_C"/>
</dbReference>
<protein>
    <submittedName>
        <fullName evidence="4">Muconate lactonizing mandelate racemase protein</fullName>
    </submittedName>
</protein>
<dbReference type="Gene3D" id="3.30.390.10">
    <property type="entry name" value="Enolase-like, N-terminal domain"/>
    <property type="match status" value="1"/>
</dbReference>
<evidence type="ECO:0000259" key="3">
    <source>
        <dbReference type="SMART" id="SM00922"/>
    </source>
</evidence>
<organism evidence="4 5">
    <name type="scientific">Halovivax asiaticus JCM 14624</name>
    <dbReference type="NCBI Taxonomy" id="1227490"/>
    <lineage>
        <taxon>Archaea</taxon>
        <taxon>Methanobacteriati</taxon>
        <taxon>Methanobacteriota</taxon>
        <taxon>Stenosarchaea group</taxon>
        <taxon>Halobacteria</taxon>
        <taxon>Halobacteriales</taxon>
        <taxon>Natrialbaceae</taxon>
        <taxon>Halovivax</taxon>
    </lineage>
</organism>
<dbReference type="EMBL" id="AOIQ01000023">
    <property type="protein sequence ID" value="ELZ07149.1"/>
    <property type="molecule type" value="Genomic_DNA"/>
</dbReference>
<dbReference type="SMART" id="SM00922">
    <property type="entry name" value="MR_MLE"/>
    <property type="match status" value="1"/>
</dbReference>
<dbReference type="SUPFAM" id="SSF51604">
    <property type="entry name" value="Enolase C-terminal domain-like"/>
    <property type="match status" value="1"/>
</dbReference>
<feature type="compositionally biased region" description="Low complexity" evidence="2">
    <location>
        <begin position="167"/>
        <end position="186"/>
    </location>
</feature>
<dbReference type="PANTHER" id="PTHR48080">
    <property type="entry name" value="D-GALACTONATE DEHYDRATASE-RELATED"/>
    <property type="match status" value="1"/>
</dbReference>
<dbReference type="InterPro" id="IPR034593">
    <property type="entry name" value="DgoD-like"/>
</dbReference>
<reference evidence="4 5" key="1">
    <citation type="journal article" date="2014" name="PLoS Genet.">
        <title>Phylogenetically driven sequencing of extremely halophilic archaea reveals strategies for static and dynamic osmo-response.</title>
        <authorList>
            <person name="Becker E.A."/>
            <person name="Seitzer P.M."/>
            <person name="Tritt A."/>
            <person name="Larsen D."/>
            <person name="Krusor M."/>
            <person name="Yao A.I."/>
            <person name="Wu D."/>
            <person name="Madern D."/>
            <person name="Eisen J.A."/>
            <person name="Darling A.E."/>
            <person name="Facciotti M.T."/>
        </authorList>
    </citation>
    <scope>NUCLEOTIDE SEQUENCE [LARGE SCALE GENOMIC DNA]</scope>
    <source>
        <strain evidence="4 5">JCM 14624</strain>
    </source>
</reference>
<proteinExistence type="predicted"/>
<dbReference type="SFLD" id="SFLDS00001">
    <property type="entry name" value="Enolase"/>
    <property type="match status" value="1"/>
</dbReference>
<keyword evidence="1" id="KW-0456">Lyase</keyword>
<dbReference type="Pfam" id="PF02746">
    <property type="entry name" value="MR_MLE_N"/>
    <property type="match status" value="1"/>
</dbReference>
<evidence type="ECO:0000313" key="5">
    <source>
        <dbReference type="Proteomes" id="UP000011560"/>
    </source>
</evidence>
<dbReference type="InterPro" id="IPR029065">
    <property type="entry name" value="Enolase_C-like"/>
</dbReference>
<dbReference type="RefSeq" id="WP_007704519.1">
    <property type="nucleotide sequence ID" value="NZ_AOIQ01000023.1"/>
</dbReference>